<reference evidence="1" key="1">
    <citation type="submission" date="2015-06" db="EMBL/GenBank/DDBJ databases">
        <authorList>
            <person name="Nguyen H."/>
        </authorList>
    </citation>
    <scope>NUCLEOTIDE SEQUENCE</scope>
    <source>
        <strain evidence="1">DAOM 180753</strain>
    </source>
</reference>
<protein>
    <submittedName>
        <fullName evidence="1">Uncharacterized protein</fullName>
    </submittedName>
</protein>
<sequence length="79" mass="8642">MKHLPLAPAYLENQIFSHEPGPPGVVGYAECQGIEEKPVQIDQLMGWTTRWCGPLGGEIRYVNTKTYRGLGSNPLLGGC</sequence>
<evidence type="ECO:0000313" key="2">
    <source>
        <dbReference type="Proteomes" id="UP001227192"/>
    </source>
</evidence>
<organism evidence="1 2">
    <name type="scientific">Penicillium thymicola</name>
    <dbReference type="NCBI Taxonomy" id="293382"/>
    <lineage>
        <taxon>Eukaryota</taxon>
        <taxon>Fungi</taxon>
        <taxon>Dikarya</taxon>
        <taxon>Ascomycota</taxon>
        <taxon>Pezizomycotina</taxon>
        <taxon>Eurotiomycetes</taxon>
        <taxon>Eurotiomycetidae</taxon>
        <taxon>Eurotiales</taxon>
        <taxon>Aspergillaceae</taxon>
        <taxon>Penicillium</taxon>
    </lineage>
</organism>
<dbReference type="EMBL" id="LACB01000564">
    <property type="protein sequence ID" value="KAJ9482400.1"/>
    <property type="molecule type" value="Genomic_DNA"/>
</dbReference>
<accession>A0AAI9X3D4</accession>
<comment type="caution">
    <text evidence="1">The sequence shown here is derived from an EMBL/GenBank/DDBJ whole genome shotgun (WGS) entry which is preliminary data.</text>
</comment>
<reference evidence="1" key="2">
    <citation type="journal article" date="2016" name="Fungal Biol.">
        <title>Ochratoxin A production by Penicillium thymicola.</title>
        <authorList>
            <person name="Nguyen H.D.T."/>
            <person name="McMullin D.R."/>
            <person name="Ponomareva E."/>
            <person name="Riley R."/>
            <person name="Pomraning K.R."/>
            <person name="Baker S.E."/>
            <person name="Seifert K.A."/>
        </authorList>
    </citation>
    <scope>NUCLEOTIDE SEQUENCE</scope>
    <source>
        <strain evidence="1">DAOM 180753</strain>
    </source>
</reference>
<gene>
    <name evidence="1" type="ORF">VN97_g11027</name>
</gene>
<dbReference type="Proteomes" id="UP001227192">
    <property type="component" value="Unassembled WGS sequence"/>
</dbReference>
<evidence type="ECO:0000313" key="1">
    <source>
        <dbReference type="EMBL" id="KAJ9482400.1"/>
    </source>
</evidence>
<dbReference type="AlphaFoldDB" id="A0AAI9X3D4"/>
<name>A0AAI9X3D4_PENTH</name>
<keyword evidence="2" id="KW-1185">Reference proteome</keyword>
<proteinExistence type="predicted"/>